<dbReference type="InterPro" id="IPR046540">
    <property type="entry name" value="DMFA2_C"/>
</dbReference>
<evidence type="ECO:0000313" key="3">
    <source>
        <dbReference type="EMBL" id="RKR30295.1"/>
    </source>
</evidence>
<sequence length="525" mass="57130">MGSNDYRPDRRTVIRAGIAGLVWLAAEAGASGRRPHPPIVQASTATTGQSPVYPSETAFSVASENRLPGTPWRNVPSHWSATPTLEGFLGQHASTTQRRNVDVYVNSTLRSIRILAYRIGHYNGEGQRLVWTSAPVPVWRQAPPTLQRETRMVSCPWRVTTSIDTTGWPEGFYHLVLTGGSGRDHMIPLVVEPASVAGKAVLVLNDCTMQAYNDWGGYSLYTGPGHRSADRSYKVSFDRPYRNFDEVERRNAPLIRSAEAITDPGLSLAYTTEARISGNPDLVGGAAAVIFSAHSEYWSPALRRNVEAARDTGTNIVFFGANNVYWRTRLEPSFTGVDRVMVCYRKAELDPERLSQPDATTTQWRQGPAPDPESTLTGSVYGDREVKGMFTVEDPGFFAFSGTGAVRGATYAGLTTGEVDRLYPTAQRPEFAHAGNLLVFAHSPAAGVHDSHGWADSTFYTAASGAGVLNMGSLDWLQAQYDAAVPARSRAFASRVTQNIIRAAALGPLGHRFTAVPHGAPKHIQ</sequence>
<dbReference type="Pfam" id="PF20254">
    <property type="entry name" value="DMFA2_C"/>
    <property type="match status" value="1"/>
</dbReference>
<protein>
    <recommendedName>
        <fullName evidence="2">N,N-dimethylformamidase beta subunit-like C-terminal domain-containing protein</fullName>
    </recommendedName>
</protein>
<accession>A0A495FM45</accession>
<proteinExistence type="predicted"/>
<evidence type="ECO:0000259" key="2">
    <source>
        <dbReference type="Pfam" id="PF20254"/>
    </source>
</evidence>
<organism evidence="3 4">
    <name type="scientific">Arthrobacter oryzae</name>
    <dbReference type="NCBI Taxonomy" id="409290"/>
    <lineage>
        <taxon>Bacteria</taxon>
        <taxon>Bacillati</taxon>
        <taxon>Actinomycetota</taxon>
        <taxon>Actinomycetes</taxon>
        <taxon>Micrococcales</taxon>
        <taxon>Micrococcaceae</taxon>
        <taxon>Arthrobacter</taxon>
    </lineage>
</organism>
<comment type="caution">
    <text evidence="3">The sequence shown here is derived from an EMBL/GenBank/DDBJ whole genome shotgun (WGS) entry which is preliminary data.</text>
</comment>
<evidence type="ECO:0000256" key="1">
    <source>
        <dbReference type="SAM" id="MobiDB-lite"/>
    </source>
</evidence>
<gene>
    <name evidence="3" type="ORF">C8D78_0619</name>
</gene>
<dbReference type="Proteomes" id="UP000276055">
    <property type="component" value="Unassembled WGS sequence"/>
</dbReference>
<reference evidence="3 4" key="1">
    <citation type="submission" date="2018-10" db="EMBL/GenBank/DDBJ databases">
        <title>Genomic Encyclopedia of Type Strains, Phase IV (KMG-IV): sequencing the most valuable type-strain genomes for metagenomic binning, comparative biology and taxonomic classification.</title>
        <authorList>
            <person name="Goeker M."/>
        </authorList>
    </citation>
    <scope>NUCLEOTIDE SEQUENCE [LARGE SCALE GENOMIC DNA]</scope>
    <source>
        <strain evidence="3 4">DSM 25586</strain>
    </source>
</reference>
<feature type="domain" description="N,N-dimethylformamidase beta subunit-like C-terminal" evidence="2">
    <location>
        <begin position="115"/>
        <end position="477"/>
    </location>
</feature>
<dbReference type="AlphaFoldDB" id="A0A495FM45"/>
<dbReference type="EMBL" id="RBIR01000001">
    <property type="protein sequence ID" value="RKR30295.1"/>
    <property type="molecule type" value="Genomic_DNA"/>
</dbReference>
<feature type="region of interest" description="Disordered" evidence="1">
    <location>
        <begin position="352"/>
        <end position="378"/>
    </location>
</feature>
<evidence type="ECO:0000313" key="4">
    <source>
        <dbReference type="Proteomes" id="UP000276055"/>
    </source>
</evidence>
<name>A0A495FM45_9MICC</name>